<dbReference type="AlphaFoldDB" id="A0A139IL84"/>
<dbReference type="EMBL" id="LFZO01000059">
    <property type="protein sequence ID" value="KXT15384.1"/>
    <property type="molecule type" value="Genomic_DNA"/>
</dbReference>
<sequence>MEPLNSNLQSSDSDAQMGQLNPIMSAQDNTGHNLSASEAAQTTVGGDNVTTFESLPAELRNRIYHLSGCLQFYEEPDRKAMKGGTIENLHKSWTFSTSLKEALFAGKGFNVIALAALTAKSALIDGYLMQSALSTYIAPNTAITTTDPFAIDTAAVLIPSH</sequence>
<accession>A0A139IL84</accession>
<organism evidence="1 2">
    <name type="scientific">Pseudocercospora musae</name>
    <dbReference type="NCBI Taxonomy" id="113226"/>
    <lineage>
        <taxon>Eukaryota</taxon>
        <taxon>Fungi</taxon>
        <taxon>Dikarya</taxon>
        <taxon>Ascomycota</taxon>
        <taxon>Pezizomycotina</taxon>
        <taxon>Dothideomycetes</taxon>
        <taxon>Dothideomycetidae</taxon>
        <taxon>Mycosphaerellales</taxon>
        <taxon>Mycosphaerellaceae</taxon>
        <taxon>Pseudocercospora</taxon>
    </lineage>
</organism>
<name>A0A139IL84_9PEZI</name>
<dbReference type="Proteomes" id="UP000073492">
    <property type="component" value="Unassembled WGS sequence"/>
</dbReference>
<dbReference type="EMBL" id="LFZO01000059">
    <property type="protein sequence ID" value="KXT15385.1"/>
    <property type="molecule type" value="Genomic_DNA"/>
</dbReference>
<dbReference type="OrthoDB" id="3650781at2759"/>
<dbReference type="EMBL" id="LFZO01000059">
    <property type="protein sequence ID" value="KXT15383.1"/>
    <property type="molecule type" value="Genomic_DNA"/>
</dbReference>
<proteinExistence type="predicted"/>
<comment type="caution">
    <text evidence="1">The sequence shown here is derived from an EMBL/GenBank/DDBJ whole genome shotgun (WGS) entry which is preliminary data.</text>
</comment>
<dbReference type="STRING" id="113226.A0A139IL84"/>
<keyword evidence="2" id="KW-1185">Reference proteome</keyword>
<evidence type="ECO:0000313" key="1">
    <source>
        <dbReference type="EMBL" id="KXT15384.1"/>
    </source>
</evidence>
<protein>
    <submittedName>
        <fullName evidence="1">Uncharacterized protein</fullName>
    </submittedName>
</protein>
<reference evidence="1 2" key="1">
    <citation type="submission" date="2015-07" db="EMBL/GenBank/DDBJ databases">
        <title>Comparative genomics of the Sigatoka disease complex on banana suggests a link between parallel evolutionary changes in Pseudocercospora fijiensis and Pseudocercospora eumusae and increased virulence on the banana host.</title>
        <authorList>
            <person name="Chang T.-C."/>
            <person name="Salvucci A."/>
            <person name="Crous P.W."/>
            <person name="Stergiopoulos I."/>
        </authorList>
    </citation>
    <scope>NUCLEOTIDE SEQUENCE [LARGE SCALE GENOMIC DNA]</scope>
    <source>
        <strain evidence="1 2">CBS 116634</strain>
    </source>
</reference>
<gene>
    <name evidence="1" type="ORF">AC579_2197</name>
</gene>
<evidence type="ECO:0000313" key="2">
    <source>
        <dbReference type="Proteomes" id="UP000073492"/>
    </source>
</evidence>